<dbReference type="EMBL" id="MZ556182">
    <property type="protein sequence ID" value="UBJ26176.1"/>
    <property type="molecule type" value="Genomic_DNA"/>
</dbReference>
<organism evidence="2">
    <name type="scientific">Red panda feces-associated gemycircularvirus</name>
    <dbReference type="NCBI Taxonomy" id="2864013"/>
    <lineage>
        <taxon>Viruses</taxon>
        <taxon>Monodnaviria</taxon>
        <taxon>Shotokuvirae</taxon>
        <taxon>Cressdnaviricota</taxon>
        <taxon>Repensiviricetes</taxon>
        <taxon>Geplafuvirales</taxon>
        <taxon>Genomoviridae</taxon>
        <taxon>Gemycircularvirus</taxon>
    </lineage>
</organism>
<feature type="region of interest" description="Disordered" evidence="1">
    <location>
        <begin position="1"/>
        <end position="50"/>
    </location>
</feature>
<name>A0A8K1HHP0_9VIRU</name>
<evidence type="ECO:0000256" key="1">
    <source>
        <dbReference type="SAM" id="MobiDB-lite"/>
    </source>
</evidence>
<evidence type="ECO:0000313" key="2">
    <source>
        <dbReference type="EMBL" id="UBJ26176.1"/>
    </source>
</evidence>
<sequence>MYRRVSRRKYRPRTYRKKTRAGTRRSVSTYRRSRRTFRRKPMSKRKILDTTSRKKRDTMLVYTNVSASNPAGGTTFSTASPILTGGNPYVFLWIPTARDLSNSSGGANILINDSERTASSCYMRGLKEKIRITTTDGMPWIWRRVCFTFRGNAITSLASSTNPAYSETAPGGFRRLVTNWSGFGPVQELMFKGRFNLDWYEPLTAPLDNTRIKVMYDKTITIAAGNEEGCVRVYNRWHSMNHTLVYDDEEAGDGKIGSFYSVNNRQGMGDYYVVDFISARLGATTTSQMAFAPEATLYWHEK</sequence>
<feature type="compositionally biased region" description="Basic residues" evidence="1">
    <location>
        <begin position="1"/>
        <end position="23"/>
    </location>
</feature>
<reference evidence="2" key="1">
    <citation type="submission" date="2021-07" db="EMBL/GenBank/DDBJ databases">
        <title>Communication and adaptive evolution of viruses within giant pandas and their associated organisms in a local ecological environment.</title>
        <authorList>
            <person name="Zhao M."/>
            <person name="Liu S."/>
            <person name="Zhang W."/>
        </authorList>
    </citation>
    <scope>NUCLEOTIDE SEQUENCE</scope>
    <source>
        <strain evidence="2">Rpf292geno03-12</strain>
    </source>
</reference>
<feature type="compositionally biased region" description="Basic residues" evidence="1">
    <location>
        <begin position="31"/>
        <end position="45"/>
    </location>
</feature>
<protein>
    <submittedName>
        <fullName evidence="2">Capsid protein</fullName>
    </submittedName>
</protein>
<proteinExistence type="predicted"/>
<accession>A0A8K1HHP0</accession>